<dbReference type="GO" id="GO:0004331">
    <property type="term" value="F:fructose-2,6-bisphosphate 2-phosphatase activity"/>
    <property type="evidence" value="ECO:0007669"/>
    <property type="project" value="TreeGrafter"/>
</dbReference>
<dbReference type="SUPFAM" id="SSF53254">
    <property type="entry name" value="Phosphoglycerate mutase-like"/>
    <property type="match status" value="1"/>
</dbReference>
<dbReference type="EMBL" id="FONY01000028">
    <property type="protein sequence ID" value="SFF36516.1"/>
    <property type="molecule type" value="Genomic_DNA"/>
</dbReference>
<feature type="binding site" evidence="2">
    <location>
        <position position="59"/>
    </location>
    <ligand>
        <name>substrate</name>
    </ligand>
</feature>
<dbReference type="GO" id="GO:0045820">
    <property type="term" value="P:negative regulation of glycolytic process"/>
    <property type="evidence" value="ECO:0007669"/>
    <property type="project" value="TreeGrafter"/>
</dbReference>
<dbReference type="PANTHER" id="PTHR46517">
    <property type="entry name" value="FRUCTOSE-2,6-BISPHOSPHATASE TIGAR"/>
    <property type="match status" value="1"/>
</dbReference>
<evidence type="ECO:0000256" key="1">
    <source>
        <dbReference type="ARBA" id="ARBA00022801"/>
    </source>
</evidence>
<dbReference type="CDD" id="cd07067">
    <property type="entry name" value="HP_PGM_like"/>
    <property type="match status" value="1"/>
</dbReference>
<evidence type="ECO:0000313" key="4">
    <source>
        <dbReference type="Proteomes" id="UP000199513"/>
    </source>
</evidence>
<feature type="binding site" evidence="2">
    <location>
        <begin position="8"/>
        <end position="15"/>
    </location>
    <ligand>
        <name>substrate</name>
    </ligand>
</feature>
<reference evidence="3 4" key="1">
    <citation type="submission" date="2016-10" db="EMBL/GenBank/DDBJ databases">
        <authorList>
            <person name="de Groot N.N."/>
        </authorList>
    </citation>
    <scope>NUCLEOTIDE SEQUENCE [LARGE SCALE GENOMIC DNA]</scope>
    <source>
        <strain>GEY</strain>
        <strain evidence="4">DSM 9560</strain>
    </source>
</reference>
<dbReference type="SMART" id="SM00855">
    <property type="entry name" value="PGAM"/>
    <property type="match status" value="1"/>
</dbReference>
<dbReference type="Gene3D" id="3.40.50.1240">
    <property type="entry name" value="Phosphoglycerate mutase-like"/>
    <property type="match status" value="1"/>
</dbReference>
<dbReference type="InterPro" id="IPR051695">
    <property type="entry name" value="Phosphoglycerate_Mutase"/>
</dbReference>
<sequence length="216" mass="25044">MKKIYLIRHGETYYNQLGLVQGSGIDSDLNELGWQQAKAFYQAYKNVAFDKIYTSTLKRTHQTVWDFIVKGTPWQQLAGLNEMGWGHREGRSITPHDDYEYQQILTAWRNGEMHIRPEGGESPLDVLERQKVALQHILENDDENTILICMHGRAMRIFLCLLLDIPLKDMDTFPHSNTCLYMLNYTIDGNFVLELANDTSHLIGIKKEIMLTVERP</sequence>
<evidence type="ECO:0000256" key="2">
    <source>
        <dbReference type="PIRSR" id="PIRSR613078-2"/>
    </source>
</evidence>
<accession>A0A1I2I6J0</accession>
<dbReference type="PIRSF" id="PIRSF000709">
    <property type="entry name" value="6PFK_2-Ptase"/>
    <property type="match status" value="1"/>
</dbReference>
<dbReference type="InterPro" id="IPR013078">
    <property type="entry name" value="His_Pase_superF_clade-1"/>
</dbReference>
<keyword evidence="1" id="KW-0378">Hydrolase</keyword>
<evidence type="ECO:0000313" key="3">
    <source>
        <dbReference type="EMBL" id="SFF36516.1"/>
    </source>
</evidence>
<name>A0A1I2I6J0_9BACT</name>
<dbReference type="Pfam" id="PF00300">
    <property type="entry name" value="His_Phos_1"/>
    <property type="match status" value="1"/>
</dbReference>
<dbReference type="AlphaFoldDB" id="A0A1I2I6J0"/>
<proteinExistence type="predicted"/>
<dbReference type="PANTHER" id="PTHR46517:SF1">
    <property type="entry name" value="FRUCTOSE-2,6-BISPHOSPHATASE TIGAR"/>
    <property type="match status" value="1"/>
</dbReference>
<dbReference type="STRING" id="1003.SAMN04488541_102851"/>
<keyword evidence="4" id="KW-1185">Reference proteome</keyword>
<protein>
    <submittedName>
        <fullName evidence="3">Probable phosphoglycerate mutase</fullName>
    </submittedName>
</protein>
<dbReference type="GO" id="GO:0043456">
    <property type="term" value="P:regulation of pentose-phosphate shunt"/>
    <property type="evidence" value="ECO:0007669"/>
    <property type="project" value="TreeGrafter"/>
</dbReference>
<dbReference type="InterPro" id="IPR029033">
    <property type="entry name" value="His_PPase_superfam"/>
</dbReference>
<dbReference type="Proteomes" id="UP000199513">
    <property type="component" value="Unassembled WGS sequence"/>
</dbReference>
<dbReference type="RefSeq" id="WP_317039466.1">
    <property type="nucleotide sequence ID" value="NZ_FONY01000028.1"/>
</dbReference>
<dbReference type="GO" id="GO:0005829">
    <property type="term" value="C:cytosol"/>
    <property type="evidence" value="ECO:0007669"/>
    <property type="project" value="TreeGrafter"/>
</dbReference>
<organism evidence="3 4">
    <name type="scientific">Thermoflexibacter ruber</name>
    <dbReference type="NCBI Taxonomy" id="1003"/>
    <lineage>
        <taxon>Bacteria</taxon>
        <taxon>Pseudomonadati</taxon>
        <taxon>Bacteroidota</taxon>
        <taxon>Cytophagia</taxon>
        <taxon>Cytophagales</taxon>
        <taxon>Thermoflexibacteraceae</taxon>
        <taxon>Thermoflexibacter</taxon>
    </lineage>
</organism>
<gene>
    <name evidence="3" type="ORF">SAMN04488541_102851</name>
</gene>